<dbReference type="GO" id="GO:0005524">
    <property type="term" value="F:ATP binding"/>
    <property type="evidence" value="ECO:0007669"/>
    <property type="project" value="InterPro"/>
</dbReference>
<evidence type="ECO:0000259" key="2">
    <source>
        <dbReference type="PROSITE" id="PS50011"/>
    </source>
</evidence>
<dbReference type="PANTHER" id="PTHR38248">
    <property type="entry name" value="FUNK1 6"/>
    <property type="match status" value="1"/>
</dbReference>
<evidence type="ECO:0000256" key="1">
    <source>
        <dbReference type="SAM" id="MobiDB-lite"/>
    </source>
</evidence>
<dbReference type="PANTHER" id="PTHR38248:SF2">
    <property type="entry name" value="FUNK1 11"/>
    <property type="match status" value="1"/>
</dbReference>
<dbReference type="Proteomes" id="UP000313359">
    <property type="component" value="Unassembled WGS sequence"/>
</dbReference>
<proteinExistence type="predicted"/>
<dbReference type="SUPFAM" id="SSF56112">
    <property type="entry name" value="Protein kinase-like (PK-like)"/>
    <property type="match status" value="1"/>
</dbReference>
<feature type="region of interest" description="Disordered" evidence="1">
    <location>
        <begin position="689"/>
        <end position="729"/>
    </location>
</feature>
<name>A0A5C2RS55_9APHY</name>
<dbReference type="InterPro" id="IPR040976">
    <property type="entry name" value="Pkinase_fungal"/>
</dbReference>
<dbReference type="AlphaFoldDB" id="A0A5C2RS55"/>
<dbReference type="GO" id="GO:0004672">
    <property type="term" value="F:protein kinase activity"/>
    <property type="evidence" value="ECO:0007669"/>
    <property type="project" value="InterPro"/>
</dbReference>
<sequence length="729" mass="82166">MSFAPYDVELGGNERDMYPGWIKGLNRDIQTVNWEGYRALDAFEHSDPAILTRASRRSACPDLGIYPKNTPEDWLDYDPSSEADGDAGVSSTMESGLSGLMDDERITDVPIRSRVAWGWAELLVKVKLEKASPLHKGQLSGCANDVFNGQHRLFFFMIAVVNDCACLVRFDRSGVAMTPSFNYLEEPDVIGNFLFRLSRLDRGGRGYDGTVEAASPEEERLFRDLHEQYHPRSAVATGLRDAATTGWRVYKVAVDAPFSTDRTPVRRSSPLARHELLIGKPASVNRGSLVGRGTRGFVAYDLTSQQVVFLKDSWRPDSEDIRSEFENYMLITESKEMAESKKTYGELHIPTVLGGGDVKHNDVIQRTRIPTQFYHPFIHFRLIIKEVCRRLEDCKNSFQLLSALAYAYSAHMMIWESCKLLHRDVSAGNILIYNPRDEDDPNSDNVVGLLADWDLAKTEEEIADGGATQRTRSGTWPFMSARLQRFPEKPHELADDIESFYHVLNWCALLYLPHTTALDLDHLAHFISRMYDYATTDDPQLGSHEKLEYMEDGMTFVTMRETRPGVPHPLKHVLQELASLFKDHYYHVPNPLEHSSFALNLETVSQDDSPPPVPAWAKALGLNHIQPKTLQTPANLPANTELRDPLKSPLRDHKRVLACLWPPVQSKIGWPLTDRVNRERPIVLATVTASKRESGSSQLQLSDSVGSNKRNRTGPSPSERTSAAPILPR</sequence>
<dbReference type="Gene3D" id="1.10.510.10">
    <property type="entry name" value="Transferase(Phosphotransferase) domain 1"/>
    <property type="match status" value="1"/>
</dbReference>
<accession>A0A5C2RS55</accession>
<feature type="compositionally biased region" description="Polar residues" evidence="1">
    <location>
        <begin position="695"/>
        <end position="721"/>
    </location>
</feature>
<dbReference type="InterPro" id="IPR011009">
    <property type="entry name" value="Kinase-like_dom_sf"/>
</dbReference>
<dbReference type="InterPro" id="IPR000719">
    <property type="entry name" value="Prot_kinase_dom"/>
</dbReference>
<reference evidence="3" key="1">
    <citation type="journal article" date="2018" name="Genome Biol. Evol.">
        <title>Genomics and development of Lentinus tigrinus, a white-rot wood-decaying mushroom with dimorphic fruiting bodies.</title>
        <authorList>
            <person name="Wu B."/>
            <person name="Xu Z."/>
            <person name="Knudson A."/>
            <person name="Carlson A."/>
            <person name="Chen N."/>
            <person name="Kovaka S."/>
            <person name="LaButti K."/>
            <person name="Lipzen A."/>
            <person name="Pennachio C."/>
            <person name="Riley R."/>
            <person name="Schakwitz W."/>
            <person name="Umezawa K."/>
            <person name="Ohm R.A."/>
            <person name="Grigoriev I.V."/>
            <person name="Nagy L.G."/>
            <person name="Gibbons J."/>
            <person name="Hibbett D."/>
        </authorList>
    </citation>
    <scope>NUCLEOTIDE SEQUENCE [LARGE SCALE GENOMIC DNA]</scope>
    <source>
        <strain evidence="3">ALCF2SS1-6</strain>
    </source>
</reference>
<gene>
    <name evidence="3" type="ORF">L227DRAFT_616162</name>
</gene>
<keyword evidence="4" id="KW-1185">Reference proteome</keyword>
<evidence type="ECO:0000313" key="3">
    <source>
        <dbReference type="EMBL" id="RPD54518.1"/>
    </source>
</evidence>
<dbReference type="InterPro" id="IPR008266">
    <property type="entry name" value="Tyr_kinase_AS"/>
</dbReference>
<organism evidence="3 4">
    <name type="scientific">Lentinus tigrinus ALCF2SS1-6</name>
    <dbReference type="NCBI Taxonomy" id="1328759"/>
    <lineage>
        <taxon>Eukaryota</taxon>
        <taxon>Fungi</taxon>
        <taxon>Dikarya</taxon>
        <taxon>Basidiomycota</taxon>
        <taxon>Agaricomycotina</taxon>
        <taxon>Agaricomycetes</taxon>
        <taxon>Polyporales</taxon>
        <taxon>Polyporaceae</taxon>
        <taxon>Lentinus</taxon>
    </lineage>
</organism>
<protein>
    <recommendedName>
        <fullName evidence="2">Protein kinase domain-containing protein</fullName>
    </recommendedName>
</protein>
<dbReference type="PROSITE" id="PS50011">
    <property type="entry name" value="PROTEIN_KINASE_DOM"/>
    <property type="match status" value="1"/>
</dbReference>
<dbReference type="Pfam" id="PF17667">
    <property type="entry name" value="Pkinase_fungal"/>
    <property type="match status" value="2"/>
</dbReference>
<evidence type="ECO:0000313" key="4">
    <source>
        <dbReference type="Proteomes" id="UP000313359"/>
    </source>
</evidence>
<feature type="domain" description="Protein kinase" evidence="2">
    <location>
        <begin position="284"/>
        <end position="597"/>
    </location>
</feature>
<dbReference type="PROSITE" id="PS00109">
    <property type="entry name" value="PROTEIN_KINASE_TYR"/>
    <property type="match status" value="1"/>
</dbReference>
<dbReference type="EMBL" id="ML122305">
    <property type="protein sequence ID" value="RPD54518.1"/>
    <property type="molecule type" value="Genomic_DNA"/>
</dbReference>
<dbReference type="OrthoDB" id="3265188at2759"/>
<dbReference type="STRING" id="1328759.A0A5C2RS55"/>